<dbReference type="PROSITE" id="PS00058">
    <property type="entry name" value="DNA_MISMATCH_REPAIR_1"/>
    <property type="match status" value="1"/>
</dbReference>
<dbReference type="GO" id="GO:0006298">
    <property type="term" value="P:mismatch repair"/>
    <property type="evidence" value="ECO:0007669"/>
    <property type="project" value="UniProtKB-UniRule"/>
</dbReference>
<keyword evidence="3 4" id="KW-0234">DNA repair</keyword>
<evidence type="ECO:0000256" key="1">
    <source>
        <dbReference type="ARBA" id="ARBA00006082"/>
    </source>
</evidence>
<evidence type="ECO:0000256" key="5">
    <source>
        <dbReference type="SAM" id="MobiDB-lite"/>
    </source>
</evidence>
<evidence type="ECO:0000256" key="3">
    <source>
        <dbReference type="ARBA" id="ARBA00023204"/>
    </source>
</evidence>
<dbReference type="HAMAP" id="MF_00149">
    <property type="entry name" value="DNA_mis_repair"/>
    <property type="match status" value="1"/>
</dbReference>
<reference evidence="8 9" key="1">
    <citation type="submission" date="2018-12" db="EMBL/GenBank/DDBJ databases">
        <authorList>
            <consortium name="Pathogen Informatics"/>
        </authorList>
    </citation>
    <scope>NUCLEOTIDE SEQUENCE [LARGE SCALE GENOMIC DNA]</scope>
    <source>
        <strain evidence="8 9">NCTC13079</strain>
    </source>
</reference>
<comment type="function">
    <text evidence="4">This protein is involved in the repair of mismatches in DNA. It is required for dam-dependent methyl-directed DNA mismatch repair. May act as a 'molecular matchmaker', a protein that promotes the formation of a stable complex between two or more DNA-binding proteins in an ATP-dependent manner without itself being part of a final effector complex.</text>
</comment>
<dbReference type="InterPro" id="IPR014790">
    <property type="entry name" value="MutL_C"/>
</dbReference>
<evidence type="ECO:0000256" key="2">
    <source>
        <dbReference type="ARBA" id="ARBA00022763"/>
    </source>
</evidence>
<dbReference type="Proteomes" id="UP000269544">
    <property type="component" value="Chromosome"/>
</dbReference>
<dbReference type="Gene3D" id="3.30.1370.100">
    <property type="entry name" value="MutL, C-terminal domain, regulatory subdomain"/>
    <property type="match status" value="1"/>
</dbReference>
<dbReference type="SUPFAM" id="SSF118116">
    <property type="entry name" value="DNA mismatch repair protein MutL"/>
    <property type="match status" value="1"/>
</dbReference>
<dbReference type="InterPro" id="IPR014721">
    <property type="entry name" value="Ribsml_uS5_D2-typ_fold_subgr"/>
</dbReference>
<dbReference type="GO" id="GO:0005524">
    <property type="term" value="F:ATP binding"/>
    <property type="evidence" value="ECO:0007669"/>
    <property type="project" value="InterPro"/>
</dbReference>
<dbReference type="SUPFAM" id="SSF55874">
    <property type="entry name" value="ATPase domain of HSP90 chaperone/DNA topoisomerase II/histidine kinase"/>
    <property type="match status" value="1"/>
</dbReference>
<dbReference type="InterPro" id="IPR042120">
    <property type="entry name" value="MutL_C_dimsub"/>
</dbReference>
<dbReference type="KEGG" id="piv:NCTC13079_00825"/>
<dbReference type="RefSeq" id="WP_164715215.1">
    <property type="nucleotide sequence ID" value="NZ_LR134523.1"/>
</dbReference>
<feature type="region of interest" description="Disordered" evidence="5">
    <location>
        <begin position="357"/>
        <end position="415"/>
    </location>
</feature>
<dbReference type="PANTHER" id="PTHR10073:SF12">
    <property type="entry name" value="DNA MISMATCH REPAIR PROTEIN MLH1"/>
    <property type="match status" value="1"/>
</dbReference>
<organism evidence="8 9">
    <name type="scientific">Aedoeadaptatus ivorii</name>
    <dbReference type="NCBI Taxonomy" id="54006"/>
    <lineage>
        <taxon>Bacteria</taxon>
        <taxon>Bacillati</taxon>
        <taxon>Bacillota</taxon>
        <taxon>Tissierellia</taxon>
        <taxon>Tissierellales</taxon>
        <taxon>Peptoniphilaceae</taxon>
        <taxon>Aedoeadaptatus</taxon>
    </lineage>
</organism>
<dbReference type="InterPro" id="IPR038973">
    <property type="entry name" value="MutL/Mlh/Pms-like"/>
</dbReference>
<dbReference type="InterPro" id="IPR037198">
    <property type="entry name" value="MutL_C_sf"/>
</dbReference>
<dbReference type="Gene3D" id="3.30.230.10">
    <property type="match status" value="1"/>
</dbReference>
<dbReference type="Pfam" id="PF01119">
    <property type="entry name" value="DNA_mis_repair"/>
    <property type="match status" value="1"/>
</dbReference>
<dbReference type="SMART" id="SM01340">
    <property type="entry name" value="DNA_mis_repair"/>
    <property type="match status" value="1"/>
</dbReference>
<evidence type="ECO:0000259" key="6">
    <source>
        <dbReference type="SMART" id="SM00853"/>
    </source>
</evidence>
<sequence length="615" mass="70268">MREILPLSDRTISQIAAGEIIENPASVVKELIENAIDANARKISIRLGKDVIDEIRISDDGDGIAADQIDKAFLRHSTSKLRTIGDLDVIRSLGFRGEALSSIANVSHMECITKTDADEFAHRYTIEGGKVIDTKPIGAPDGTTMVVRDLFYNTPVRKKFLNSPSKESRSILETVETLALGHEEIAFHLQWDRKTLLHSHPSKNTINHIYSILGRDIAKNLIPVEFETESYRIAGFIGNNLLHRASGDREFLFVNGRAVKSGVISTAIRREYRSVIPLHRYPVYILYIDIDPVLIDVNIHPQKQTIRLSNENQLVTILERLVRKYLHGSQEIPGVESIADPKKKQKEVVPEKTIFEISEATRREQESDAPAMAKEAALSYSPASPQKAEGEDQPSNSRLTATVENAEARDIRREESVDPRRIEPAFYEFLCIAFMTYILFEDRRTRQILIVDQHAAHERILYEEYRDKIENAAVATQMLIEPMRFHLSREEMEAVKAHREEYRILGFVPEIFGEQDILIREVPQHILIRDFRSFFLDTVASLEEGIDVKERNIYKIMRMACRSAVKGGDMLSRREAEELLLRLSRAESPYTCPHGRPTMIHLKERALEKLFLREV</sequence>
<keyword evidence="2 4" id="KW-0227">DNA damage</keyword>
<dbReference type="Gene3D" id="3.30.565.10">
    <property type="entry name" value="Histidine kinase-like ATPase, C-terminal domain"/>
    <property type="match status" value="1"/>
</dbReference>
<dbReference type="SUPFAM" id="SSF54211">
    <property type="entry name" value="Ribosomal protein S5 domain 2-like"/>
    <property type="match status" value="1"/>
</dbReference>
<dbReference type="Gene3D" id="3.30.1540.20">
    <property type="entry name" value="MutL, C-terminal domain, dimerisation subdomain"/>
    <property type="match status" value="1"/>
</dbReference>
<dbReference type="InterPro" id="IPR020568">
    <property type="entry name" value="Ribosomal_Su5_D2-typ_SF"/>
</dbReference>
<keyword evidence="9" id="KW-1185">Reference proteome</keyword>
<dbReference type="InterPro" id="IPR042121">
    <property type="entry name" value="MutL_C_regsub"/>
</dbReference>
<dbReference type="EMBL" id="LR134523">
    <property type="protein sequence ID" value="VEJ35663.1"/>
    <property type="molecule type" value="Genomic_DNA"/>
</dbReference>
<comment type="similarity">
    <text evidence="1 4">Belongs to the DNA mismatch repair MutL/HexB family.</text>
</comment>
<evidence type="ECO:0000256" key="4">
    <source>
        <dbReference type="HAMAP-Rule" id="MF_00149"/>
    </source>
</evidence>
<feature type="compositionally biased region" description="Basic and acidic residues" evidence="5">
    <location>
        <begin position="357"/>
        <end position="366"/>
    </location>
</feature>
<evidence type="ECO:0000259" key="7">
    <source>
        <dbReference type="SMART" id="SM01340"/>
    </source>
</evidence>
<dbReference type="Pfam" id="PF13589">
    <property type="entry name" value="HATPase_c_3"/>
    <property type="match status" value="1"/>
</dbReference>
<dbReference type="InterPro" id="IPR020667">
    <property type="entry name" value="DNA_mismatch_repair_MutL"/>
</dbReference>
<feature type="domain" description="MutL C-terminal dimerisation" evidence="6">
    <location>
        <begin position="429"/>
        <end position="571"/>
    </location>
</feature>
<feature type="compositionally biased region" description="Polar residues" evidence="5">
    <location>
        <begin position="393"/>
        <end position="403"/>
    </location>
</feature>
<accession>A0A448V1F3</accession>
<dbReference type="InterPro" id="IPR002099">
    <property type="entry name" value="MutL/Mlh/PMS"/>
</dbReference>
<feature type="domain" description="DNA mismatch repair protein S5" evidence="7">
    <location>
        <begin position="209"/>
        <end position="327"/>
    </location>
</feature>
<evidence type="ECO:0000313" key="8">
    <source>
        <dbReference type="EMBL" id="VEJ35663.1"/>
    </source>
</evidence>
<dbReference type="CDD" id="cd00782">
    <property type="entry name" value="MutL_Trans"/>
    <property type="match status" value="1"/>
</dbReference>
<proteinExistence type="inferred from homology"/>
<gene>
    <name evidence="4 8" type="primary">mutL</name>
    <name evidence="8" type="ORF">NCTC13079_00825</name>
</gene>
<evidence type="ECO:0000313" key="9">
    <source>
        <dbReference type="Proteomes" id="UP000269544"/>
    </source>
</evidence>
<dbReference type="Pfam" id="PF08676">
    <property type="entry name" value="MutL_C"/>
    <property type="match status" value="1"/>
</dbReference>
<dbReference type="CDD" id="cd16926">
    <property type="entry name" value="HATPase_MutL-MLH-PMS-like"/>
    <property type="match status" value="1"/>
</dbReference>
<dbReference type="PANTHER" id="PTHR10073">
    <property type="entry name" value="DNA MISMATCH REPAIR PROTEIN MLH, PMS, MUTL"/>
    <property type="match status" value="1"/>
</dbReference>
<dbReference type="NCBIfam" id="TIGR00585">
    <property type="entry name" value="mutl"/>
    <property type="match status" value="1"/>
</dbReference>
<dbReference type="InterPro" id="IPR036890">
    <property type="entry name" value="HATPase_C_sf"/>
</dbReference>
<dbReference type="GO" id="GO:0016887">
    <property type="term" value="F:ATP hydrolysis activity"/>
    <property type="evidence" value="ECO:0007669"/>
    <property type="project" value="InterPro"/>
</dbReference>
<protein>
    <recommendedName>
        <fullName evidence="4">DNA mismatch repair protein MutL</fullName>
    </recommendedName>
</protein>
<dbReference type="GO" id="GO:0032300">
    <property type="term" value="C:mismatch repair complex"/>
    <property type="evidence" value="ECO:0007669"/>
    <property type="project" value="InterPro"/>
</dbReference>
<dbReference type="GO" id="GO:0030983">
    <property type="term" value="F:mismatched DNA binding"/>
    <property type="evidence" value="ECO:0007669"/>
    <property type="project" value="InterPro"/>
</dbReference>
<name>A0A448V1F3_9FIRM</name>
<dbReference type="SMART" id="SM00853">
    <property type="entry name" value="MutL_C"/>
    <property type="match status" value="1"/>
</dbReference>
<dbReference type="GO" id="GO:0140664">
    <property type="term" value="F:ATP-dependent DNA damage sensor activity"/>
    <property type="evidence" value="ECO:0007669"/>
    <property type="project" value="InterPro"/>
</dbReference>
<dbReference type="InterPro" id="IPR014762">
    <property type="entry name" value="DNA_mismatch_repair_CS"/>
</dbReference>
<feature type="compositionally biased region" description="Basic and acidic residues" evidence="5">
    <location>
        <begin position="406"/>
        <end position="415"/>
    </location>
</feature>
<dbReference type="FunFam" id="3.30.565.10:FF:000003">
    <property type="entry name" value="DNA mismatch repair endonuclease MutL"/>
    <property type="match status" value="1"/>
</dbReference>
<dbReference type="AlphaFoldDB" id="A0A448V1F3"/>
<dbReference type="InterPro" id="IPR013507">
    <property type="entry name" value="DNA_mismatch_S5_2-like"/>
</dbReference>